<comment type="catalytic activity">
    <reaction evidence="20">
        <text>10-formyltetrahydrofolyl-(gamma-L-Glu)(n) + L-glutamate + ATP = 10-formyltetrahydrofolyl-(gamma-L-Glu)(n+1) + ADP + phosphate + H(+)</text>
        <dbReference type="Rhea" id="RHEA:51904"/>
        <dbReference type="Rhea" id="RHEA-COMP:13088"/>
        <dbReference type="Rhea" id="RHEA-COMP:14300"/>
        <dbReference type="ChEBI" id="CHEBI:15378"/>
        <dbReference type="ChEBI" id="CHEBI:29985"/>
        <dbReference type="ChEBI" id="CHEBI:30616"/>
        <dbReference type="ChEBI" id="CHEBI:43474"/>
        <dbReference type="ChEBI" id="CHEBI:134413"/>
        <dbReference type="ChEBI" id="CHEBI:456216"/>
        <dbReference type="EC" id="6.3.2.17"/>
    </reaction>
</comment>
<evidence type="ECO:0000256" key="13">
    <source>
        <dbReference type="ARBA" id="ARBA00022840"/>
    </source>
</evidence>
<dbReference type="GO" id="GO:0004326">
    <property type="term" value="F:tetrahydrofolylpolyglutamate synthase activity"/>
    <property type="evidence" value="ECO:0007669"/>
    <property type="project" value="UniProtKB-EC"/>
</dbReference>
<comment type="catalytic activity">
    <reaction evidence="22">
        <text>7,8-dihydropteroate + L-glutamate + ATP = 7,8-dihydrofolate + ADP + phosphate + H(+)</text>
        <dbReference type="Rhea" id="RHEA:23584"/>
        <dbReference type="ChEBI" id="CHEBI:15378"/>
        <dbReference type="ChEBI" id="CHEBI:17839"/>
        <dbReference type="ChEBI" id="CHEBI:29985"/>
        <dbReference type="ChEBI" id="CHEBI:30616"/>
        <dbReference type="ChEBI" id="CHEBI:43474"/>
        <dbReference type="ChEBI" id="CHEBI:57451"/>
        <dbReference type="ChEBI" id="CHEBI:456216"/>
        <dbReference type="EC" id="6.3.2.12"/>
    </reaction>
</comment>
<comment type="catalytic activity">
    <reaction evidence="21">
        <text>(6R)-5,10-methylenetetrahydrofolyl-(gamma-L-Glu)(n) + L-glutamate + ATP = (6R)-5,10-methylenetetrahydrofolyl-(gamma-L-Glu)(n+1) + ADP + phosphate + H(+)</text>
        <dbReference type="Rhea" id="RHEA:51912"/>
        <dbReference type="Rhea" id="RHEA-COMP:13257"/>
        <dbReference type="Rhea" id="RHEA-COMP:13258"/>
        <dbReference type="ChEBI" id="CHEBI:15378"/>
        <dbReference type="ChEBI" id="CHEBI:29985"/>
        <dbReference type="ChEBI" id="CHEBI:30616"/>
        <dbReference type="ChEBI" id="CHEBI:43474"/>
        <dbReference type="ChEBI" id="CHEBI:136572"/>
        <dbReference type="ChEBI" id="CHEBI:456216"/>
        <dbReference type="EC" id="6.3.2.17"/>
    </reaction>
</comment>
<dbReference type="InterPro" id="IPR004101">
    <property type="entry name" value="Mur_ligase_C"/>
</dbReference>
<dbReference type="PANTHER" id="PTHR11136">
    <property type="entry name" value="FOLYLPOLYGLUTAMATE SYNTHASE-RELATED"/>
    <property type="match status" value="1"/>
</dbReference>
<keyword evidence="10 23" id="KW-0436">Ligase</keyword>
<evidence type="ECO:0000256" key="15">
    <source>
        <dbReference type="ARBA" id="ARBA00022909"/>
    </source>
</evidence>
<dbReference type="Gene3D" id="3.40.1190.10">
    <property type="entry name" value="Mur-like, catalytic domain"/>
    <property type="match status" value="1"/>
</dbReference>
<evidence type="ECO:0000259" key="25">
    <source>
        <dbReference type="Pfam" id="PF08245"/>
    </source>
</evidence>
<evidence type="ECO:0000256" key="12">
    <source>
        <dbReference type="ARBA" id="ARBA00022741"/>
    </source>
</evidence>
<dbReference type="InterPro" id="IPR018109">
    <property type="entry name" value="Folylpolyglutamate_synth_CS"/>
</dbReference>
<dbReference type="InterPro" id="IPR036615">
    <property type="entry name" value="Mur_ligase_C_dom_sf"/>
</dbReference>
<evidence type="ECO:0000256" key="17">
    <source>
        <dbReference type="ARBA" id="ARBA00030592"/>
    </source>
</evidence>
<protein>
    <recommendedName>
        <fullName evidence="9">Dihydrofolate synthase/folylpolyglutamate synthase</fullName>
        <ecNumber evidence="7">6.3.2.12</ecNumber>
        <ecNumber evidence="8">6.3.2.17</ecNumber>
    </recommendedName>
    <alternativeName>
        <fullName evidence="18">Folylpoly-gamma-glutamate synthetase-dihydrofolate synthetase</fullName>
    </alternativeName>
    <alternativeName>
        <fullName evidence="16">Folylpolyglutamate synthetase</fullName>
    </alternativeName>
    <alternativeName>
        <fullName evidence="17">Tetrahydrofolylpolyglutamate synthase</fullName>
    </alternativeName>
</protein>
<evidence type="ECO:0000256" key="16">
    <source>
        <dbReference type="ARBA" id="ARBA00030048"/>
    </source>
</evidence>
<dbReference type="PIRSF" id="PIRSF001563">
    <property type="entry name" value="Folylpolyglu_synth"/>
    <property type="match status" value="1"/>
</dbReference>
<evidence type="ECO:0000256" key="10">
    <source>
        <dbReference type="ARBA" id="ARBA00022598"/>
    </source>
</evidence>
<dbReference type="KEGG" id="dli:dnl_52810"/>
<dbReference type="PANTHER" id="PTHR11136:SF0">
    <property type="entry name" value="DIHYDROFOLATE SYNTHETASE-RELATED"/>
    <property type="match status" value="1"/>
</dbReference>
<comment type="subunit">
    <text evidence="6">Monomer.</text>
</comment>
<keyword evidence="12 23" id="KW-0547">Nucleotide-binding</keyword>
<dbReference type="GO" id="GO:0008841">
    <property type="term" value="F:dihydrofolate synthase activity"/>
    <property type="evidence" value="ECO:0007669"/>
    <property type="project" value="UniProtKB-EC"/>
</dbReference>
<keyword evidence="11" id="KW-0479">Metal-binding</keyword>
<evidence type="ECO:0000256" key="11">
    <source>
        <dbReference type="ARBA" id="ARBA00022723"/>
    </source>
</evidence>
<evidence type="ECO:0000256" key="9">
    <source>
        <dbReference type="ARBA" id="ARBA00019357"/>
    </source>
</evidence>
<dbReference type="PROSITE" id="PS01012">
    <property type="entry name" value="FOLYLPOLYGLU_SYNT_2"/>
    <property type="match status" value="1"/>
</dbReference>
<dbReference type="GO" id="GO:0046656">
    <property type="term" value="P:folic acid biosynthetic process"/>
    <property type="evidence" value="ECO:0007669"/>
    <property type="project" value="UniProtKB-KW"/>
</dbReference>
<dbReference type="RefSeq" id="WP_246514791.1">
    <property type="nucleotide sequence ID" value="NZ_CP061799.1"/>
</dbReference>
<reference evidence="26" key="1">
    <citation type="journal article" date="2021" name="Microb. Physiol.">
        <title>Proteogenomic Insights into the Physiology of Marine, Sulfate-Reducing, Filamentous Desulfonema limicola and Desulfonema magnum.</title>
        <authorList>
            <person name="Schnaars V."/>
            <person name="Wohlbrand L."/>
            <person name="Scheve S."/>
            <person name="Hinrichs C."/>
            <person name="Reinhardt R."/>
            <person name="Rabus R."/>
        </authorList>
    </citation>
    <scope>NUCLEOTIDE SEQUENCE</scope>
    <source>
        <strain evidence="26">5ac10</strain>
    </source>
</reference>
<dbReference type="GO" id="GO:0005524">
    <property type="term" value="F:ATP binding"/>
    <property type="evidence" value="ECO:0007669"/>
    <property type="project" value="UniProtKB-KW"/>
</dbReference>
<dbReference type="InterPro" id="IPR013221">
    <property type="entry name" value="Mur_ligase_cen"/>
</dbReference>
<evidence type="ECO:0000313" key="26">
    <source>
        <dbReference type="EMBL" id="QTA82895.1"/>
    </source>
</evidence>
<evidence type="ECO:0000313" key="27">
    <source>
        <dbReference type="Proteomes" id="UP000663720"/>
    </source>
</evidence>
<comment type="pathway">
    <text evidence="3">Cofactor biosynthesis; tetrahydrofolate biosynthesis; 7,8-dihydrofolate from 2-amino-4-hydroxy-6-hydroxymethyl-7,8-dihydropteridine diphosphate and 4-aminobenzoate: step 2/2.</text>
</comment>
<dbReference type="GO" id="GO:0046872">
    <property type="term" value="F:metal ion binding"/>
    <property type="evidence" value="ECO:0007669"/>
    <property type="project" value="UniProtKB-KW"/>
</dbReference>
<evidence type="ECO:0000256" key="14">
    <source>
        <dbReference type="ARBA" id="ARBA00022842"/>
    </source>
</evidence>
<evidence type="ECO:0000256" key="2">
    <source>
        <dbReference type="ARBA" id="ARBA00002714"/>
    </source>
</evidence>
<keyword evidence="15" id="KW-0289">Folate biosynthesis</keyword>
<keyword evidence="14" id="KW-0460">Magnesium</keyword>
<dbReference type="EC" id="6.3.2.12" evidence="7"/>
<comment type="pathway">
    <text evidence="4">Cofactor biosynthesis; tetrahydrofolylpolyglutamate biosynthesis.</text>
</comment>
<proteinExistence type="inferred from homology"/>
<keyword evidence="13 23" id="KW-0067">ATP-binding</keyword>
<comment type="catalytic activity">
    <reaction evidence="19">
        <text>(6S)-5,6,7,8-tetrahydrofolyl-(gamma-L-Glu)(n) + L-glutamate + ATP = (6S)-5,6,7,8-tetrahydrofolyl-(gamma-L-Glu)(n+1) + ADP + phosphate + H(+)</text>
        <dbReference type="Rhea" id="RHEA:10580"/>
        <dbReference type="Rhea" id="RHEA-COMP:14738"/>
        <dbReference type="Rhea" id="RHEA-COMP:14740"/>
        <dbReference type="ChEBI" id="CHEBI:15378"/>
        <dbReference type="ChEBI" id="CHEBI:29985"/>
        <dbReference type="ChEBI" id="CHEBI:30616"/>
        <dbReference type="ChEBI" id="CHEBI:43474"/>
        <dbReference type="ChEBI" id="CHEBI:141005"/>
        <dbReference type="ChEBI" id="CHEBI:456216"/>
        <dbReference type="EC" id="6.3.2.17"/>
    </reaction>
</comment>
<dbReference type="NCBIfam" id="TIGR01499">
    <property type="entry name" value="folC"/>
    <property type="match status" value="1"/>
</dbReference>
<sequence>MTSKKYYKECLETMFGLHRFGIKLGLETIGNILSSIGNPHKKLKTIHIAGTNGKGSVASALSTILSLAGYKTGLYTSPHLVHFNERICINNIPVSDDDIVEAYDAVKNVPDGEREPTFFEAATAMAFYTFAKHNVQWAVIETGMGGRLDATNIISPNLSIITNISLEHQEYLGDTIAMIAREKGGIIKQGIPVITGDKQEDVISILKDIAGRLNAPFYSIGNDFNIDDKFTYSGINNTWDNIKTGLAGKHQIENAALVLAACEVLNLKDTAIDHEKIRQGLIDNHWPGRLEIVSRSPLVIIDGAHNLAAAKKLGIYLSEELQNFEITLIIGILADKPYKDILQYLLPACKKVILTQPKTGRAIPVETLYPAAKAIIDNIDIIPDVDKAVIHAVIHASPKEAICIAGSLYVAGEAKEIIEKKRELFN</sequence>
<evidence type="ECO:0000256" key="5">
    <source>
        <dbReference type="ARBA" id="ARBA00008276"/>
    </source>
</evidence>
<dbReference type="FunFam" id="3.40.1190.10:FF:000004">
    <property type="entry name" value="Dihydrofolate synthase/folylpolyglutamate synthase"/>
    <property type="match status" value="1"/>
</dbReference>
<evidence type="ECO:0000256" key="19">
    <source>
        <dbReference type="ARBA" id="ARBA00047493"/>
    </source>
</evidence>
<comment type="function">
    <text evidence="2">Functions in two distinct reactions of the de novo folate biosynthetic pathway. Catalyzes the addition of a glutamate residue to dihydropteroate (7,8-dihydropteroate or H2Pte) to form dihydrofolate (7,8-dihydrofolate monoglutamate or H2Pte-Glu). Also catalyzes successive additions of L-glutamate to tetrahydrofolate or 10-formyltetrahydrofolate or 5,10-methylenetetrahydrofolate, leading to folylpolyglutamate derivatives.</text>
</comment>
<feature type="domain" description="Mur ligase central" evidence="25">
    <location>
        <begin position="48"/>
        <end position="262"/>
    </location>
</feature>
<feature type="domain" description="Mur ligase C-terminal" evidence="24">
    <location>
        <begin position="288"/>
        <end position="407"/>
    </location>
</feature>
<accession>A0A975BCR1</accession>
<dbReference type="InterPro" id="IPR036565">
    <property type="entry name" value="Mur-like_cat_sf"/>
</dbReference>
<comment type="similarity">
    <text evidence="5 23">Belongs to the folylpolyglutamate synthase family.</text>
</comment>
<dbReference type="PROSITE" id="PS01011">
    <property type="entry name" value="FOLYLPOLYGLU_SYNT_1"/>
    <property type="match status" value="1"/>
</dbReference>
<keyword evidence="27" id="KW-1185">Reference proteome</keyword>
<dbReference type="AlphaFoldDB" id="A0A975BCR1"/>
<dbReference type="GO" id="GO:0005737">
    <property type="term" value="C:cytoplasm"/>
    <property type="evidence" value="ECO:0007669"/>
    <property type="project" value="TreeGrafter"/>
</dbReference>
<evidence type="ECO:0000256" key="21">
    <source>
        <dbReference type="ARBA" id="ARBA00049035"/>
    </source>
</evidence>
<evidence type="ECO:0000256" key="4">
    <source>
        <dbReference type="ARBA" id="ARBA00005150"/>
    </source>
</evidence>
<evidence type="ECO:0000256" key="7">
    <source>
        <dbReference type="ARBA" id="ARBA00013023"/>
    </source>
</evidence>
<evidence type="ECO:0000256" key="20">
    <source>
        <dbReference type="ARBA" id="ARBA00047808"/>
    </source>
</evidence>
<evidence type="ECO:0000256" key="8">
    <source>
        <dbReference type="ARBA" id="ARBA00013025"/>
    </source>
</evidence>
<dbReference type="Pfam" id="PF02875">
    <property type="entry name" value="Mur_ligase_C"/>
    <property type="match status" value="1"/>
</dbReference>
<comment type="cofactor">
    <cofactor evidence="1">
        <name>Mg(2+)</name>
        <dbReference type="ChEBI" id="CHEBI:18420"/>
    </cofactor>
</comment>
<name>A0A975BCR1_9BACT</name>
<evidence type="ECO:0000256" key="23">
    <source>
        <dbReference type="PIRNR" id="PIRNR001563"/>
    </source>
</evidence>
<dbReference type="Proteomes" id="UP000663720">
    <property type="component" value="Chromosome"/>
</dbReference>
<evidence type="ECO:0000256" key="6">
    <source>
        <dbReference type="ARBA" id="ARBA00011245"/>
    </source>
</evidence>
<dbReference type="EC" id="6.3.2.17" evidence="8"/>
<dbReference type="InterPro" id="IPR001645">
    <property type="entry name" value="Folylpolyglutamate_synth"/>
</dbReference>
<evidence type="ECO:0000256" key="18">
    <source>
        <dbReference type="ARBA" id="ARBA00032510"/>
    </source>
</evidence>
<evidence type="ECO:0000256" key="1">
    <source>
        <dbReference type="ARBA" id="ARBA00001946"/>
    </source>
</evidence>
<gene>
    <name evidence="26" type="primary">folC</name>
    <name evidence="26" type="ORF">dnl_52810</name>
</gene>
<dbReference type="Gene3D" id="3.90.190.20">
    <property type="entry name" value="Mur ligase, C-terminal domain"/>
    <property type="match status" value="1"/>
</dbReference>
<evidence type="ECO:0000256" key="22">
    <source>
        <dbReference type="ARBA" id="ARBA00049161"/>
    </source>
</evidence>
<dbReference type="SUPFAM" id="SSF53244">
    <property type="entry name" value="MurD-like peptide ligases, peptide-binding domain"/>
    <property type="match status" value="1"/>
</dbReference>
<dbReference type="SUPFAM" id="SSF53623">
    <property type="entry name" value="MurD-like peptide ligases, catalytic domain"/>
    <property type="match status" value="1"/>
</dbReference>
<organism evidence="26 27">
    <name type="scientific">Desulfonema limicola</name>
    <dbReference type="NCBI Taxonomy" id="45656"/>
    <lineage>
        <taxon>Bacteria</taxon>
        <taxon>Pseudomonadati</taxon>
        <taxon>Thermodesulfobacteriota</taxon>
        <taxon>Desulfobacteria</taxon>
        <taxon>Desulfobacterales</taxon>
        <taxon>Desulfococcaceae</taxon>
        <taxon>Desulfonema</taxon>
    </lineage>
</organism>
<evidence type="ECO:0000256" key="3">
    <source>
        <dbReference type="ARBA" id="ARBA00004799"/>
    </source>
</evidence>
<evidence type="ECO:0000259" key="24">
    <source>
        <dbReference type="Pfam" id="PF02875"/>
    </source>
</evidence>
<dbReference type="Pfam" id="PF08245">
    <property type="entry name" value="Mur_ligase_M"/>
    <property type="match status" value="1"/>
</dbReference>
<dbReference type="EMBL" id="CP061799">
    <property type="protein sequence ID" value="QTA82895.1"/>
    <property type="molecule type" value="Genomic_DNA"/>
</dbReference>